<dbReference type="InterPro" id="IPR002068">
    <property type="entry name" value="A-crystallin/Hsp20_dom"/>
</dbReference>
<evidence type="ECO:0000259" key="3">
    <source>
        <dbReference type="PROSITE" id="PS01031"/>
    </source>
</evidence>
<dbReference type="InterPro" id="IPR031107">
    <property type="entry name" value="Small_HSP"/>
</dbReference>
<reference evidence="4 5" key="1">
    <citation type="submission" date="2014-04" db="EMBL/GenBank/DDBJ databases">
        <title>Draft genome sequence of Bacillus azotoformans MEV2011, a (co-) denitrifying strain unable to grow in the presence of oxygen.</title>
        <authorList>
            <person name="Nielsen M."/>
            <person name="Schreiber L."/>
            <person name="Finster K."/>
            <person name="Schramm A."/>
        </authorList>
    </citation>
    <scope>NUCLEOTIDE SEQUENCE [LARGE SCALE GENOMIC DNA]</scope>
    <source>
        <strain evidence="4 5">MEV2011</strain>
    </source>
</reference>
<dbReference type="InterPro" id="IPR008978">
    <property type="entry name" value="HSP20-like_chaperone"/>
</dbReference>
<evidence type="ECO:0000313" key="5">
    <source>
        <dbReference type="Proteomes" id="UP000027936"/>
    </source>
</evidence>
<organism evidence="4 5">
    <name type="scientific">Schinkia azotoformans MEV2011</name>
    <dbReference type="NCBI Taxonomy" id="1348973"/>
    <lineage>
        <taxon>Bacteria</taxon>
        <taxon>Bacillati</taxon>
        <taxon>Bacillota</taxon>
        <taxon>Bacilli</taxon>
        <taxon>Bacillales</taxon>
        <taxon>Bacillaceae</taxon>
        <taxon>Calidifontibacillus/Schinkia group</taxon>
        <taxon>Schinkia</taxon>
    </lineage>
</organism>
<evidence type="ECO:0000256" key="2">
    <source>
        <dbReference type="RuleBase" id="RU003616"/>
    </source>
</evidence>
<feature type="domain" description="SHSP" evidence="3">
    <location>
        <begin position="51"/>
        <end position="157"/>
    </location>
</feature>
<dbReference type="CDD" id="cd06464">
    <property type="entry name" value="ACD_sHsps-like"/>
    <property type="match status" value="1"/>
</dbReference>
<keyword evidence="4" id="KW-0346">Stress response</keyword>
<evidence type="ECO:0000313" key="4">
    <source>
        <dbReference type="EMBL" id="KEF39316.1"/>
    </source>
</evidence>
<proteinExistence type="inferred from homology"/>
<dbReference type="AlphaFoldDB" id="A0A072NPB6"/>
<dbReference type="OrthoDB" id="9811615at2"/>
<dbReference type="PATRIC" id="fig|1348973.3.peg.1049"/>
<dbReference type="PANTHER" id="PTHR11527">
    <property type="entry name" value="HEAT-SHOCK PROTEIN 20 FAMILY MEMBER"/>
    <property type="match status" value="1"/>
</dbReference>
<dbReference type="EMBL" id="JJRY01000003">
    <property type="protein sequence ID" value="KEF39316.1"/>
    <property type="molecule type" value="Genomic_DNA"/>
</dbReference>
<sequence>MDMDKFLQWMELAKKYQSSNFWSEIFDQSSFDEFMKNNDFARTETTQAGDMTQQSNFPPTDIYVTDGEVILILDIAGYMKEEIQLSVSGTRLLIKGFNNRVIPGELVQQERFHGEFERVIQLPEPAYPNQIKAKFNNGLLIVSYKRQFIHEEHVPIE</sequence>
<comment type="similarity">
    <text evidence="1 2">Belongs to the small heat shock protein (HSP20) family.</text>
</comment>
<name>A0A072NPB6_SCHAZ</name>
<dbReference type="SUPFAM" id="SSF49764">
    <property type="entry name" value="HSP20-like chaperones"/>
    <property type="match status" value="1"/>
</dbReference>
<dbReference type="Pfam" id="PF00011">
    <property type="entry name" value="HSP20"/>
    <property type="match status" value="1"/>
</dbReference>
<dbReference type="Gene3D" id="2.60.40.790">
    <property type="match status" value="1"/>
</dbReference>
<dbReference type="Proteomes" id="UP000027936">
    <property type="component" value="Unassembled WGS sequence"/>
</dbReference>
<dbReference type="PROSITE" id="PS01031">
    <property type="entry name" value="SHSP"/>
    <property type="match status" value="1"/>
</dbReference>
<comment type="caution">
    <text evidence="4">The sequence shown here is derived from an EMBL/GenBank/DDBJ whole genome shotgun (WGS) entry which is preliminary data.</text>
</comment>
<accession>A0A072NPB6</accession>
<dbReference type="RefSeq" id="WP_035193896.1">
    <property type="nucleotide sequence ID" value="NZ_JJRY01000003.1"/>
</dbReference>
<protein>
    <submittedName>
        <fullName evidence="4">Molecular chaperone (Small heat shock protein)</fullName>
    </submittedName>
</protein>
<evidence type="ECO:0000256" key="1">
    <source>
        <dbReference type="PROSITE-ProRule" id="PRU00285"/>
    </source>
</evidence>
<gene>
    <name evidence="4" type="ORF">M670_01079</name>
</gene>